<sequence>MKIETMRRQLPNPIRFIIDYILSWPEIVLIGLVVKSIDRTHSRDNGVRVYQYILDRSKIIAKLCESGLGDMEEFSDIPQDDLPENETTDIPIFNVPETIPQK</sequence>
<dbReference type="EMBL" id="LLXL01007375">
    <property type="protein sequence ID" value="PKK55536.1"/>
    <property type="molecule type" value="Genomic_DNA"/>
</dbReference>
<dbReference type="AlphaFoldDB" id="A0A2N1M1P4"/>
<dbReference type="Proteomes" id="UP000233469">
    <property type="component" value="Unassembled WGS sequence"/>
</dbReference>
<reference evidence="1 2" key="1">
    <citation type="submission" date="2016-04" db="EMBL/GenBank/DDBJ databases">
        <title>Genome analyses suggest a sexual origin of heterokaryosis in a supposedly ancient asexual fungus.</title>
        <authorList>
            <person name="Ropars J."/>
            <person name="Sedzielewska K."/>
            <person name="Noel J."/>
            <person name="Charron P."/>
            <person name="Farinelli L."/>
            <person name="Marton T."/>
            <person name="Kruger M."/>
            <person name="Pelin A."/>
            <person name="Brachmann A."/>
            <person name="Corradi N."/>
        </authorList>
    </citation>
    <scope>NUCLEOTIDE SEQUENCE [LARGE SCALE GENOMIC DNA]</scope>
    <source>
        <strain evidence="1 2">C2</strain>
    </source>
</reference>
<proteinExistence type="predicted"/>
<protein>
    <submittedName>
        <fullName evidence="1">Uncharacterized protein</fullName>
    </submittedName>
</protein>
<gene>
    <name evidence="1" type="ORF">RhiirC2_802131</name>
</gene>
<accession>A0A2N1M1P4</accession>
<reference evidence="1 2" key="2">
    <citation type="submission" date="2017-10" db="EMBL/GenBank/DDBJ databases">
        <title>Extensive intraspecific genome diversity in a model arbuscular mycorrhizal fungus.</title>
        <authorList>
            <person name="Chen E.C.H."/>
            <person name="Morin E."/>
            <person name="Baudet D."/>
            <person name="Noel J."/>
            <person name="Ndikumana S."/>
            <person name="Charron P."/>
            <person name="St-Onge C."/>
            <person name="Giorgi J."/>
            <person name="Grigoriev I.V."/>
            <person name="Roux C."/>
            <person name="Martin F.M."/>
            <person name="Corradi N."/>
        </authorList>
    </citation>
    <scope>NUCLEOTIDE SEQUENCE [LARGE SCALE GENOMIC DNA]</scope>
    <source>
        <strain evidence="1 2">C2</strain>
    </source>
</reference>
<name>A0A2N1M1P4_9GLOM</name>
<evidence type="ECO:0000313" key="2">
    <source>
        <dbReference type="Proteomes" id="UP000233469"/>
    </source>
</evidence>
<evidence type="ECO:0000313" key="1">
    <source>
        <dbReference type="EMBL" id="PKK55536.1"/>
    </source>
</evidence>
<comment type="caution">
    <text evidence="1">The sequence shown here is derived from an EMBL/GenBank/DDBJ whole genome shotgun (WGS) entry which is preliminary data.</text>
</comment>
<organism evidence="1 2">
    <name type="scientific">Rhizophagus irregularis</name>
    <dbReference type="NCBI Taxonomy" id="588596"/>
    <lineage>
        <taxon>Eukaryota</taxon>
        <taxon>Fungi</taxon>
        <taxon>Fungi incertae sedis</taxon>
        <taxon>Mucoromycota</taxon>
        <taxon>Glomeromycotina</taxon>
        <taxon>Glomeromycetes</taxon>
        <taxon>Glomerales</taxon>
        <taxon>Glomeraceae</taxon>
        <taxon>Rhizophagus</taxon>
    </lineage>
</organism>